<keyword evidence="7 9" id="KW-1133">Transmembrane helix</keyword>
<feature type="transmembrane region" description="Helical" evidence="9">
    <location>
        <begin position="238"/>
        <end position="262"/>
    </location>
</feature>
<evidence type="ECO:0000256" key="8">
    <source>
        <dbReference type="ARBA" id="ARBA00023136"/>
    </source>
</evidence>
<feature type="transmembrane region" description="Helical" evidence="9">
    <location>
        <begin position="455"/>
        <end position="476"/>
    </location>
</feature>
<feature type="transmembrane region" description="Helical" evidence="9">
    <location>
        <begin position="128"/>
        <end position="149"/>
    </location>
</feature>
<feature type="transmembrane region" description="Helical" evidence="9">
    <location>
        <begin position="45"/>
        <end position="66"/>
    </location>
</feature>
<dbReference type="Pfam" id="PF13520">
    <property type="entry name" value="AA_permease_2"/>
    <property type="match status" value="1"/>
</dbReference>
<feature type="transmembrane region" description="Helical" evidence="9">
    <location>
        <begin position="99"/>
        <end position="122"/>
    </location>
</feature>
<feature type="transmembrane region" description="Helical" evidence="9">
    <location>
        <begin position="367"/>
        <end position="389"/>
    </location>
</feature>
<feature type="transmembrane region" description="Helical" evidence="9">
    <location>
        <begin position="207"/>
        <end position="226"/>
    </location>
</feature>
<evidence type="ECO:0000256" key="3">
    <source>
        <dbReference type="ARBA" id="ARBA00022448"/>
    </source>
</evidence>
<proteinExistence type="inferred from homology"/>
<evidence type="ECO:0000256" key="2">
    <source>
        <dbReference type="ARBA" id="ARBA00008220"/>
    </source>
</evidence>
<dbReference type="EMBL" id="JAFJZZ010000001">
    <property type="protein sequence ID" value="MBN7772589.1"/>
    <property type="molecule type" value="Genomic_DNA"/>
</dbReference>
<evidence type="ECO:0000256" key="5">
    <source>
        <dbReference type="ARBA" id="ARBA00022692"/>
    </source>
</evidence>
<keyword evidence="6" id="KW-0029">Amino-acid transport</keyword>
<evidence type="ECO:0000313" key="11">
    <source>
        <dbReference type="Proteomes" id="UP000664545"/>
    </source>
</evidence>
<comment type="subcellular location">
    <subcellularLocation>
        <location evidence="1">Cell membrane</location>
        <topology evidence="1">Multi-pass membrane protein</topology>
    </subcellularLocation>
</comment>
<reference evidence="10" key="1">
    <citation type="submission" date="2021-02" db="EMBL/GenBank/DDBJ databases">
        <title>Abyssanaerobacter marinus gen.nov., sp., nov, anaerobic bacterium isolated from the Onnuri vent field of Indian Ocean and suggestion of Mogibacteriaceae fam. nov., and proposal of reclassification of ambiguous this family's genus member.</title>
        <authorList>
            <person name="Kim Y.J."/>
            <person name="Yang J.-A."/>
        </authorList>
    </citation>
    <scope>NUCLEOTIDE SEQUENCE</scope>
    <source>
        <strain evidence="10">DSM 2634</strain>
    </source>
</reference>
<evidence type="ECO:0000256" key="9">
    <source>
        <dbReference type="SAM" id="Phobius"/>
    </source>
</evidence>
<evidence type="ECO:0000256" key="4">
    <source>
        <dbReference type="ARBA" id="ARBA00022475"/>
    </source>
</evidence>
<dbReference type="AlphaFoldDB" id="A0A939IIK7"/>
<keyword evidence="11" id="KW-1185">Reference proteome</keyword>
<evidence type="ECO:0000256" key="1">
    <source>
        <dbReference type="ARBA" id="ARBA00004651"/>
    </source>
</evidence>
<sequence>MDNNSLDQTRNLGTIKLTMFAIGTTLASGVFSLSGDFAAGGAHTLAVLIGWLISGIGMFGLCMCFFKLSYLKPELTSGIYSYAKSGFGEYIGFNAAWGYWLSAILAQISFVTLFFSALSYFVPALGSGSSLLSITCGSILIWAITLLILRGVNQAVSINVAVVCAKILPIIVMVVAIVLARAFDPAIFMENFRGADSGMSLLEQVKSTVYVTVWVFIGIEGAVVLSGRAKTTAIAGRATAISFLSLLVLYVVISVLSMGVLSHEELAALGNPPMAGVLEAVVGPWGAAFVNIAVIISLGGAMFTYSILSIDSAYGPATQKCFPQLFTKLNKNNSPYVSVLITTIIVQIFLIIVFFNESSYQVCYTLSTSAIMFPYIFSALFFLQVTIRGEGLGKSGGGEKLTSWIFAIIGSVYGAWLLYASGVTYILISALLYGPGTLLYMYTRKEQGNAFLPKAIDKITFVVMIAAFILSIIMLANGTIKPF</sequence>
<accession>A0A939IIK7</accession>
<evidence type="ECO:0000313" key="10">
    <source>
        <dbReference type="EMBL" id="MBN7772589.1"/>
    </source>
</evidence>
<keyword evidence="3" id="KW-0813">Transport</keyword>
<dbReference type="GO" id="GO:0022857">
    <property type="term" value="F:transmembrane transporter activity"/>
    <property type="evidence" value="ECO:0007669"/>
    <property type="project" value="InterPro"/>
</dbReference>
<dbReference type="InterPro" id="IPR050367">
    <property type="entry name" value="APC_superfamily"/>
</dbReference>
<protein>
    <submittedName>
        <fullName evidence="10">Amino acid permease</fullName>
    </submittedName>
</protein>
<keyword evidence="8 9" id="KW-0472">Membrane</keyword>
<dbReference type="NCBIfam" id="TIGR00905">
    <property type="entry name" value="2A0302"/>
    <property type="match status" value="1"/>
</dbReference>
<dbReference type="InterPro" id="IPR004754">
    <property type="entry name" value="Amino_acid_antiprt"/>
</dbReference>
<keyword evidence="4" id="KW-1003">Cell membrane</keyword>
<evidence type="ECO:0000256" key="7">
    <source>
        <dbReference type="ARBA" id="ARBA00022989"/>
    </source>
</evidence>
<feature type="transmembrane region" description="Helical" evidence="9">
    <location>
        <begin position="282"/>
        <end position="305"/>
    </location>
</feature>
<comment type="caution">
    <text evidence="10">The sequence shown here is derived from an EMBL/GenBank/DDBJ whole genome shotgun (WGS) entry which is preliminary data.</text>
</comment>
<dbReference type="RefSeq" id="WP_206581382.1">
    <property type="nucleotide sequence ID" value="NZ_JAFJZZ010000001.1"/>
</dbReference>
<comment type="similarity">
    <text evidence="2">Belongs to the amino acid-polyamine-organocation (APC) superfamily. Basic amino acid/polyamine antiporter (APA) (TC 2.A.3.2) family.</text>
</comment>
<gene>
    <name evidence="10" type="ORF">JYB65_04375</name>
</gene>
<dbReference type="PANTHER" id="PTHR42770">
    <property type="entry name" value="AMINO ACID TRANSPORTER-RELATED"/>
    <property type="match status" value="1"/>
</dbReference>
<dbReference type="PANTHER" id="PTHR42770:SF4">
    <property type="entry name" value="ARGININE_ORNITHINE ANTIPORTER-RELATED"/>
    <property type="match status" value="1"/>
</dbReference>
<dbReference type="GO" id="GO:0006865">
    <property type="term" value="P:amino acid transport"/>
    <property type="evidence" value="ECO:0007669"/>
    <property type="project" value="UniProtKB-KW"/>
</dbReference>
<dbReference type="PIRSF" id="PIRSF006060">
    <property type="entry name" value="AA_transporter"/>
    <property type="match status" value="1"/>
</dbReference>
<feature type="transmembrane region" description="Helical" evidence="9">
    <location>
        <begin position="12"/>
        <end position="33"/>
    </location>
</feature>
<feature type="transmembrane region" description="Helical" evidence="9">
    <location>
        <begin position="156"/>
        <end position="183"/>
    </location>
</feature>
<dbReference type="GO" id="GO:0005886">
    <property type="term" value="C:plasma membrane"/>
    <property type="evidence" value="ECO:0007669"/>
    <property type="project" value="UniProtKB-SubCell"/>
</dbReference>
<keyword evidence="5 9" id="KW-0812">Transmembrane</keyword>
<dbReference type="InterPro" id="IPR002293">
    <property type="entry name" value="AA/rel_permease1"/>
</dbReference>
<dbReference type="Gene3D" id="1.20.1740.10">
    <property type="entry name" value="Amino acid/polyamine transporter I"/>
    <property type="match status" value="1"/>
</dbReference>
<evidence type="ECO:0000256" key="6">
    <source>
        <dbReference type="ARBA" id="ARBA00022970"/>
    </source>
</evidence>
<feature type="transmembrane region" description="Helical" evidence="9">
    <location>
        <begin position="336"/>
        <end position="355"/>
    </location>
</feature>
<dbReference type="Proteomes" id="UP000664545">
    <property type="component" value="Unassembled WGS sequence"/>
</dbReference>
<name>A0A939IIK7_CLOAM</name>
<organism evidence="10 11">
    <name type="scientific">Clostridium aminobutyricum</name>
    <dbReference type="NCBI Taxonomy" id="33953"/>
    <lineage>
        <taxon>Bacteria</taxon>
        <taxon>Bacillati</taxon>
        <taxon>Bacillota</taxon>
        <taxon>Clostridia</taxon>
        <taxon>Eubacteriales</taxon>
        <taxon>Clostridiaceae</taxon>
        <taxon>Clostridium</taxon>
    </lineage>
</organism>